<keyword evidence="1" id="KW-0472">Membrane</keyword>
<keyword evidence="1" id="KW-0812">Transmembrane</keyword>
<keyword evidence="4" id="KW-1185">Reference proteome</keyword>
<evidence type="ECO:0000313" key="4">
    <source>
        <dbReference type="Proteomes" id="UP000254601"/>
    </source>
</evidence>
<dbReference type="Proteomes" id="UP000254601">
    <property type="component" value="Unassembled WGS sequence"/>
</dbReference>
<sequence>MQAIIPQQVNEKIQQGAQLIDIRSFEEFQCEHIPGSDLQSLTIIKEQGLKSRSSTLIFYCKSGMRTQINANLLKSAAQAIGVNNVYLLAGGITAWQKSGLPIEKGKCKNTPDIIRQMQIAAGSLVLLSILLGYFVHPTFYWLSAFIGAGLIFAGITGFCGLAKLLAKMPWNQRS</sequence>
<dbReference type="AlphaFoldDB" id="A0A380MZR6"/>
<protein>
    <submittedName>
        <fullName evidence="3">Inner membrane protein ygaP</fullName>
    </submittedName>
</protein>
<dbReference type="RefSeq" id="WP_072575783.1">
    <property type="nucleotide sequence ID" value="NZ_LWHB01000025.1"/>
</dbReference>
<evidence type="ECO:0000259" key="2">
    <source>
        <dbReference type="PROSITE" id="PS50206"/>
    </source>
</evidence>
<name>A0A380MZR6_9GAMM</name>
<dbReference type="InterPro" id="IPR036873">
    <property type="entry name" value="Rhodanese-like_dom_sf"/>
</dbReference>
<dbReference type="PROSITE" id="PS50206">
    <property type="entry name" value="RHODANESE_3"/>
    <property type="match status" value="1"/>
</dbReference>
<dbReference type="InterPro" id="IPR050229">
    <property type="entry name" value="GlpE_sulfurtransferase"/>
</dbReference>
<evidence type="ECO:0000256" key="1">
    <source>
        <dbReference type="SAM" id="Phobius"/>
    </source>
</evidence>
<dbReference type="Pfam" id="PF00581">
    <property type="entry name" value="Rhodanese"/>
    <property type="match status" value="1"/>
</dbReference>
<proteinExistence type="predicted"/>
<feature type="transmembrane region" description="Helical" evidence="1">
    <location>
        <begin position="141"/>
        <end position="166"/>
    </location>
</feature>
<dbReference type="Gene3D" id="3.40.250.10">
    <property type="entry name" value="Rhodanese-like domain"/>
    <property type="match status" value="1"/>
</dbReference>
<feature type="domain" description="Rhodanese" evidence="2">
    <location>
        <begin position="13"/>
        <end position="104"/>
    </location>
</feature>
<keyword evidence="1" id="KW-1133">Transmembrane helix</keyword>
<reference evidence="3 4" key="1">
    <citation type="submission" date="2018-06" db="EMBL/GenBank/DDBJ databases">
        <authorList>
            <consortium name="Pathogen Informatics"/>
            <person name="Doyle S."/>
        </authorList>
    </citation>
    <scope>NUCLEOTIDE SEQUENCE [LARGE SCALE GENOMIC DNA]</scope>
    <source>
        <strain evidence="3 4">NCTC13337</strain>
    </source>
</reference>
<dbReference type="PANTHER" id="PTHR43031">
    <property type="entry name" value="FAD-DEPENDENT OXIDOREDUCTASE"/>
    <property type="match status" value="1"/>
</dbReference>
<dbReference type="SMART" id="SM00450">
    <property type="entry name" value="RHOD"/>
    <property type="match status" value="1"/>
</dbReference>
<dbReference type="Gene3D" id="6.10.140.1340">
    <property type="match status" value="1"/>
</dbReference>
<dbReference type="OrthoDB" id="9791096at2"/>
<dbReference type="InterPro" id="IPR001763">
    <property type="entry name" value="Rhodanese-like_dom"/>
</dbReference>
<accession>A0A380MZR6</accession>
<gene>
    <name evidence="3" type="primary">ygaP</name>
    <name evidence="3" type="ORF">NCTC13337_02108</name>
</gene>
<dbReference type="SUPFAM" id="SSF52821">
    <property type="entry name" value="Rhodanese/Cell cycle control phosphatase"/>
    <property type="match status" value="1"/>
</dbReference>
<dbReference type="EMBL" id="UHIC01000001">
    <property type="protein sequence ID" value="SUO96977.1"/>
    <property type="molecule type" value="Genomic_DNA"/>
</dbReference>
<dbReference type="Pfam" id="PF11127">
    <property type="entry name" value="YgaP-like_TM"/>
    <property type="match status" value="1"/>
</dbReference>
<evidence type="ECO:0000313" key="3">
    <source>
        <dbReference type="EMBL" id="SUO96977.1"/>
    </source>
</evidence>
<dbReference type="InterPro" id="IPR021309">
    <property type="entry name" value="YgaP-like_TM"/>
</dbReference>
<dbReference type="PANTHER" id="PTHR43031:SF1">
    <property type="entry name" value="PYRIDINE NUCLEOTIDE-DISULPHIDE OXIDOREDUCTASE"/>
    <property type="match status" value="1"/>
</dbReference>
<feature type="transmembrane region" description="Helical" evidence="1">
    <location>
        <begin position="117"/>
        <end position="135"/>
    </location>
</feature>
<organism evidence="3 4">
    <name type="scientific">Suttonella ornithocola</name>
    <dbReference type="NCBI Taxonomy" id="279832"/>
    <lineage>
        <taxon>Bacteria</taxon>
        <taxon>Pseudomonadati</taxon>
        <taxon>Pseudomonadota</taxon>
        <taxon>Gammaproteobacteria</taxon>
        <taxon>Cardiobacteriales</taxon>
        <taxon>Cardiobacteriaceae</taxon>
        <taxon>Suttonella</taxon>
    </lineage>
</organism>